<organism evidence="3 4">
    <name type="scientific">Pararge aegeria aegeria</name>
    <dbReference type="NCBI Taxonomy" id="348720"/>
    <lineage>
        <taxon>Eukaryota</taxon>
        <taxon>Metazoa</taxon>
        <taxon>Ecdysozoa</taxon>
        <taxon>Arthropoda</taxon>
        <taxon>Hexapoda</taxon>
        <taxon>Insecta</taxon>
        <taxon>Pterygota</taxon>
        <taxon>Neoptera</taxon>
        <taxon>Endopterygota</taxon>
        <taxon>Lepidoptera</taxon>
        <taxon>Glossata</taxon>
        <taxon>Ditrysia</taxon>
        <taxon>Papilionoidea</taxon>
        <taxon>Nymphalidae</taxon>
        <taxon>Satyrinae</taxon>
        <taxon>Satyrini</taxon>
        <taxon>Parargina</taxon>
        <taxon>Pararge</taxon>
    </lineage>
</organism>
<evidence type="ECO:0000256" key="2">
    <source>
        <dbReference type="SAM" id="SignalP"/>
    </source>
</evidence>
<feature type="compositionally biased region" description="Acidic residues" evidence="1">
    <location>
        <begin position="31"/>
        <end position="45"/>
    </location>
</feature>
<evidence type="ECO:0000313" key="4">
    <source>
        <dbReference type="Proteomes" id="UP000838756"/>
    </source>
</evidence>
<feature type="compositionally biased region" description="Polar residues" evidence="1">
    <location>
        <begin position="329"/>
        <end position="361"/>
    </location>
</feature>
<gene>
    <name evidence="3" type="primary">jg6664</name>
    <name evidence="3" type="ORF">PAEG_LOCUS25560</name>
</gene>
<protein>
    <submittedName>
        <fullName evidence="3">Jg6664 protein</fullName>
    </submittedName>
</protein>
<feature type="compositionally biased region" description="Basic and acidic residues" evidence="1">
    <location>
        <begin position="102"/>
        <end position="129"/>
    </location>
</feature>
<sequence>MQIFLVLLLLGSRLMLTRSRPGCLVQGNDSDSAEAEYEGNDDTAAEDYLREDQESTMDEHKSGRHEEVLREPHEQADSTDSEVAPDRQDKYKYEIFSANDSGCRKERQRHGTTDFKNENEKDYSSEKQHPRNSPQIEEAGNKVRSEIYSRSDINQMKRPQSDSSLNGRSANTNPEYGEMLFEMKPAQTDRQNNLAEEAGAQSRMLKRYMHLKNREQESVNPLNYDRDRRHAQNVEEKLITDSTRTPNEKEEINITNESSENAIFKNIKKLSEQDLEELLNSLPDDKKALLKKIMDKREITKKAGAVDESNYLEGSQADTSKLEGGYSVYCNTESSVTSDTPETSKQPENSESLSSKTPDNESGSKGSGSKSEIINNSNMKIDEPVILKENSNTGLKNDANIYSDAEEIFKNENKRETNNKDLTNDKAYIDDSKIQDYQIEGKDSHEFLLNQEDLSSENEDWLNEPQESNTHVETVKRAISGKDSSAIQDSIKSLKDSFPASNTYEDNNVELEMVPLKRVKRTEKEHQIKKRDLSVLSHANVHFSPEIQSENSENDEKTEFEDYGGLDRESNLVRNDQEVNSYKDVLGNGETQYRSSQFGNRNSVLYPAILSETQKKNKVSLGSDTDSILSGIEGVDDNLMYNSGLRGKRTLESSYSNAEKINLNRSGRTAGPMNVDVVSDNSINVSKYQDDGFGPVAVNSEEDVNRFKRIRQTKQDSLK</sequence>
<accession>A0A8S4SN62</accession>
<comment type="caution">
    <text evidence="3">The sequence shown here is derived from an EMBL/GenBank/DDBJ whole genome shotgun (WGS) entry which is preliminary data.</text>
</comment>
<dbReference type="AlphaFoldDB" id="A0A8S4SN62"/>
<feature type="compositionally biased region" description="Basic and acidic residues" evidence="1">
    <location>
        <begin position="139"/>
        <end position="149"/>
    </location>
</feature>
<evidence type="ECO:0000313" key="3">
    <source>
        <dbReference type="EMBL" id="CAH2266963.1"/>
    </source>
</evidence>
<feature type="compositionally biased region" description="Basic and acidic residues" evidence="1">
    <location>
        <begin position="47"/>
        <end position="76"/>
    </location>
</feature>
<feature type="compositionally biased region" description="Acidic residues" evidence="1">
    <location>
        <begin position="552"/>
        <end position="564"/>
    </location>
</feature>
<keyword evidence="4" id="KW-1185">Reference proteome</keyword>
<feature type="compositionally biased region" description="Polar residues" evidence="1">
    <location>
        <begin position="151"/>
        <end position="174"/>
    </location>
</feature>
<dbReference type="Proteomes" id="UP000838756">
    <property type="component" value="Unassembled WGS sequence"/>
</dbReference>
<feature type="region of interest" description="Disordered" evidence="1">
    <location>
        <begin position="544"/>
        <end position="577"/>
    </location>
</feature>
<feature type="signal peptide" evidence="2">
    <location>
        <begin position="1"/>
        <end position="19"/>
    </location>
</feature>
<feature type="region of interest" description="Disordered" evidence="1">
    <location>
        <begin position="300"/>
        <end position="383"/>
    </location>
</feature>
<dbReference type="OrthoDB" id="6766427at2759"/>
<reference evidence="3" key="1">
    <citation type="submission" date="2022-03" db="EMBL/GenBank/DDBJ databases">
        <authorList>
            <person name="Lindestad O."/>
        </authorList>
    </citation>
    <scope>NUCLEOTIDE SEQUENCE</scope>
</reference>
<feature type="region of interest" description="Disordered" evidence="1">
    <location>
        <begin position="26"/>
        <end position="174"/>
    </location>
</feature>
<keyword evidence="2" id="KW-0732">Signal</keyword>
<name>A0A8S4SN62_9NEOP</name>
<proteinExistence type="predicted"/>
<feature type="compositionally biased region" description="Basic and acidic residues" evidence="1">
    <location>
        <begin position="565"/>
        <end position="577"/>
    </location>
</feature>
<feature type="compositionally biased region" description="Basic and acidic residues" evidence="1">
    <location>
        <begin position="84"/>
        <end position="93"/>
    </location>
</feature>
<feature type="chain" id="PRO_5035930114" evidence="2">
    <location>
        <begin position="20"/>
        <end position="719"/>
    </location>
</feature>
<dbReference type="EMBL" id="CAKXAJ010026337">
    <property type="protein sequence ID" value="CAH2266963.1"/>
    <property type="molecule type" value="Genomic_DNA"/>
</dbReference>
<evidence type="ECO:0000256" key="1">
    <source>
        <dbReference type="SAM" id="MobiDB-lite"/>
    </source>
</evidence>